<reference evidence="1 2" key="1">
    <citation type="submission" date="2024-01" db="EMBL/GenBank/DDBJ databases">
        <authorList>
            <person name="Waweru B."/>
        </authorList>
    </citation>
    <scope>NUCLEOTIDE SEQUENCE [LARGE SCALE GENOMIC DNA]</scope>
</reference>
<name>A0AAV1SBS3_9ROSI</name>
<dbReference type="AlphaFoldDB" id="A0AAV1SBS3"/>
<evidence type="ECO:0000313" key="1">
    <source>
        <dbReference type="EMBL" id="CAK7348730.1"/>
    </source>
</evidence>
<organism evidence="1 2">
    <name type="scientific">Dovyalis caffra</name>
    <dbReference type="NCBI Taxonomy" id="77055"/>
    <lineage>
        <taxon>Eukaryota</taxon>
        <taxon>Viridiplantae</taxon>
        <taxon>Streptophyta</taxon>
        <taxon>Embryophyta</taxon>
        <taxon>Tracheophyta</taxon>
        <taxon>Spermatophyta</taxon>
        <taxon>Magnoliopsida</taxon>
        <taxon>eudicotyledons</taxon>
        <taxon>Gunneridae</taxon>
        <taxon>Pentapetalae</taxon>
        <taxon>rosids</taxon>
        <taxon>fabids</taxon>
        <taxon>Malpighiales</taxon>
        <taxon>Salicaceae</taxon>
        <taxon>Flacourtieae</taxon>
        <taxon>Dovyalis</taxon>
    </lineage>
</organism>
<comment type="caution">
    <text evidence="1">The sequence shown here is derived from an EMBL/GenBank/DDBJ whole genome shotgun (WGS) entry which is preliminary data.</text>
</comment>
<dbReference type="EMBL" id="CAWUPB010001173">
    <property type="protein sequence ID" value="CAK7348730.1"/>
    <property type="molecule type" value="Genomic_DNA"/>
</dbReference>
<evidence type="ECO:0000313" key="2">
    <source>
        <dbReference type="Proteomes" id="UP001314170"/>
    </source>
</evidence>
<dbReference type="PANTHER" id="PTHR46361">
    <property type="entry name" value="ELECTRON CARRIER/ PROTEIN DISULFIDE OXIDOREDUCTASE"/>
    <property type="match status" value="1"/>
</dbReference>
<accession>A0AAV1SBS3</accession>
<dbReference type="Gene3D" id="1.10.10.10">
    <property type="entry name" value="Winged helix-like DNA-binding domain superfamily/Winged helix DNA-binding domain"/>
    <property type="match status" value="1"/>
</dbReference>
<proteinExistence type="predicted"/>
<sequence length="226" mass="25422">MIEAMLCQKTERKEGNGAAYGTASVLTALLRNNGRKIFVFKTAHDSHCGPFIIVPEKIILSIEVASLIGKRRKKQTPEEILGEQNEPELIFHRTEVLGIEASRSKSFHPSDADLEAEGSVWPEKVVAFKIFVKEKDESNKLEKKNAYLIIEAPATEAPLPTISGEDDVSTSDSIDELAIIFQKMKESIIVKDRFYKMRRFTNCILGSEAVVFLSGDQYLEREETKE</sequence>
<dbReference type="InterPro" id="IPR036388">
    <property type="entry name" value="WH-like_DNA-bd_sf"/>
</dbReference>
<dbReference type="PANTHER" id="PTHR46361:SF3">
    <property type="entry name" value="ELECTRON CARRIER_ PROTEIN DISULFIDE OXIDOREDUCTASE"/>
    <property type="match status" value="1"/>
</dbReference>
<gene>
    <name evidence="1" type="ORF">DCAF_LOCUS21436</name>
</gene>
<protein>
    <submittedName>
        <fullName evidence="1">Uncharacterized protein</fullName>
    </submittedName>
</protein>
<dbReference type="Proteomes" id="UP001314170">
    <property type="component" value="Unassembled WGS sequence"/>
</dbReference>
<keyword evidence="2" id="KW-1185">Reference proteome</keyword>